<dbReference type="EMBL" id="JAAALK010000284">
    <property type="protein sequence ID" value="KAG8067602.1"/>
    <property type="molecule type" value="Genomic_DNA"/>
</dbReference>
<accession>A0A8J5SFR1</accession>
<proteinExistence type="predicted"/>
<keyword evidence="1" id="KW-0808">Transferase</keyword>
<keyword evidence="4" id="KW-0067">ATP-binding</keyword>
<evidence type="ECO:0000256" key="3">
    <source>
        <dbReference type="ARBA" id="ARBA00022777"/>
    </source>
</evidence>
<keyword evidence="3" id="KW-0418">Kinase</keyword>
<dbReference type="PANTHER" id="PTHR47973">
    <property type="entry name" value="CYSTEINE-RICH RECEPTOR-LIKE PROTEIN KINASE 3"/>
    <property type="match status" value="1"/>
</dbReference>
<organism evidence="6 7">
    <name type="scientific">Zizania palustris</name>
    <name type="common">Northern wild rice</name>
    <dbReference type="NCBI Taxonomy" id="103762"/>
    <lineage>
        <taxon>Eukaryota</taxon>
        <taxon>Viridiplantae</taxon>
        <taxon>Streptophyta</taxon>
        <taxon>Embryophyta</taxon>
        <taxon>Tracheophyta</taxon>
        <taxon>Spermatophyta</taxon>
        <taxon>Magnoliopsida</taxon>
        <taxon>Liliopsida</taxon>
        <taxon>Poales</taxon>
        <taxon>Poaceae</taxon>
        <taxon>BOP clade</taxon>
        <taxon>Oryzoideae</taxon>
        <taxon>Oryzeae</taxon>
        <taxon>Zizaniinae</taxon>
        <taxon>Zizania</taxon>
    </lineage>
</organism>
<sequence length="170" mass="18785">MSTKIAGTMGYLAPEYAMKGRLTEKADIFAFGVVMLEIVAGRPNTDNSFEEGKIYLFEWLWSLYEKAQALEILDPNLNEFNKVEAFRVICVALLCTQGSPHQRPPMSKVVAMLTGEAEVAEVAMKPSYINEWLLRGGNQSYSGFYSSDFTTNTESKHLTQSATITGAGHG</sequence>
<gene>
    <name evidence="6" type="ORF">GUJ93_ZPchr0005g16286</name>
</gene>
<evidence type="ECO:0000313" key="7">
    <source>
        <dbReference type="Proteomes" id="UP000729402"/>
    </source>
</evidence>
<comment type="caution">
    <text evidence="6">The sequence shown here is derived from an EMBL/GenBank/DDBJ whole genome shotgun (WGS) entry which is preliminary data.</text>
</comment>
<evidence type="ECO:0000259" key="5">
    <source>
        <dbReference type="PROSITE" id="PS50011"/>
    </source>
</evidence>
<dbReference type="Proteomes" id="UP000729402">
    <property type="component" value="Unassembled WGS sequence"/>
</dbReference>
<dbReference type="InterPro" id="IPR000719">
    <property type="entry name" value="Prot_kinase_dom"/>
</dbReference>
<dbReference type="InterPro" id="IPR052059">
    <property type="entry name" value="CR_Ser/Thr_kinase"/>
</dbReference>
<feature type="domain" description="Protein kinase" evidence="5">
    <location>
        <begin position="1"/>
        <end position="133"/>
    </location>
</feature>
<protein>
    <recommendedName>
        <fullName evidence="5">Protein kinase domain-containing protein</fullName>
    </recommendedName>
</protein>
<name>A0A8J5SFR1_ZIZPA</name>
<dbReference type="GO" id="GO:0004672">
    <property type="term" value="F:protein kinase activity"/>
    <property type="evidence" value="ECO:0007669"/>
    <property type="project" value="InterPro"/>
</dbReference>
<evidence type="ECO:0000256" key="2">
    <source>
        <dbReference type="ARBA" id="ARBA00022741"/>
    </source>
</evidence>
<evidence type="ECO:0000313" key="6">
    <source>
        <dbReference type="EMBL" id="KAG8067602.1"/>
    </source>
</evidence>
<dbReference type="OrthoDB" id="661987at2759"/>
<dbReference type="PROSITE" id="PS50011">
    <property type="entry name" value="PROTEIN_KINASE_DOM"/>
    <property type="match status" value="1"/>
</dbReference>
<evidence type="ECO:0000256" key="1">
    <source>
        <dbReference type="ARBA" id="ARBA00022679"/>
    </source>
</evidence>
<reference evidence="6" key="1">
    <citation type="journal article" date="2021" name="bioRxiv">
        <title>Whole Genome Assembly and Annotation of Northern Wild Rice, Zizania palustris L., Supports a Whole Genome Duplication in the Zizania Genus.</title>
        <authorList>
            <person name="Haas M."/>
            <person name="Kono T."/>
            <person name="Macchietto M."/>
            <person name="Millas R."/>
            <person name="McGilp L."/>
            <person name="Shao M."/>
            <person name="Duquette J."/>
            <person name="Hirsch C.N."/>
            <person name="Kimball J."/>
        </authorList>
    </citation>
    <scope>NUCLEOTIDE SEQUENCE</scope>
    <source>
        <tissue evidence="6">Fresh leaf tissue</tissue>
    </source>
</reference>
<dbReference type="AlphaFoldDB" id="A0A8J5SFR1"/>
<evidence type="ECO:0000256" key="4">
    <source>
        <dbReference type="ARBA" id="ARBA00022840"/>
    </source>
</evidence>
<dbReference type="InterPro" id="IPR001245">
    <property type="entry name" value="Ser-Thr/Tyr_kinase_cat_dom"/>
</dbReference>
<keyword evidence="7" id="KW-1185">Reference proteome</keyword>
<keyword evidence="2" id="KW-0547">Nucleotide-binding</keyword>
<reference evidence="6" key="2">
    <citation type="submission" date="2021-02" db="EMBL/GenBank/DDBJ databases">
        <authorList>
            <person name="Kimball J.A."/>
            <person name="Haas M.W."/>
            <person name="Macchietto M."/>
            <person name="Kono T."/>
            <person name="Duquette J."/>
            <person name="Shao M."/>
        </authorList>
    </citation>
    <scope>NUCLEOTIDE SEQUENCE</scope>
    <source>
        <tissue evidence="6">Fresh leaf tissue</tissue>
    </source>
</reference>
<dbReference type="GO" id="GO:0005524">
    <property type="term" value="F:ATP binding"/>
    <property type="evidence" value="ECO:0007669"/>
    <property type="project" value="UniProtKB-KW"/>
</dbReference>
<dbReference type="Pfam" id="PF07714">
    <property type="entry name" value="PK_Tyr_Ser-Thr"/>
    <property type="match status" value="1"/>
</dbReference>